<evidence type="ECO:0000313" key="4">
    <source>
        <dbReference type="Proteomes" id="UP001201163"/>
    </source>
</evidence>
<comment type="caution">
    <text evidence="3">The sequence shown here is derived from an EMBL/GenBank/DDBJ whole genome shotgun (WGS) entry which is preliminary data.</text>
</comment>
<gene>
    <name evidence="3" type="ORF">EDB92DRAFT_1873351</name>
</gene>
<feature type="compositionally biased region" description="Low complexity" evidence="1">
    <location>
        <begin position="1"/>
        <end position="18"/>
    </location>
</feature>
<evidence type="ECO:0000259" key="2">
    <source>
        <dbReference type="Pfam" id="PF15249"/>
    </source>
</evidence>
<dbReference type="EMBL" id="JAKELL010000044">
    <property type="protein sequence ID" value="KAH8988019.1"/>
    <property type="molecule type" value="Genomic_DNA"/>
</dbReference>
<dbReference type="InterPro" id="IPR015671">
    <property type="entry name" value="GSCR1_dom"/>
</dbReference>
<accession>A0AAD4LGQ9</accession>
<sequence length="472" mass="50082">MSSTPPLSLSRSPSASIPDLAHSHDPPPLSATSALTPSAQSVPSASTSAPDALTPVLPSPSCLHRRRPPVVPLSADEEAAAARVSSRVAAHLTTDHVSVLFPDINTPFQDAGDVVDRLLPYHVFQHPREDLLRANKGKRRATETEILQSELAETKFALECFKRRSALEERFRRARTKSGKRTAYDDQAYYLERQALDSERADHSALSTDLRTAKAELERITRQQRSTAHPQRTNYYLSAAPVYAHHYRAYHYPYAQTYGVPASTSTTTAGYPYSVPLNSTVQYVPPPLTTSATTTKTLSTATNSARAPASTTPATSLSMPATSTATSAPTASPAGTSNVSSAIPVQLPVSSLPTLHALGIVPVPTQSVSADAPTPPAVLRGTSANGAMLNLEINVSLLQAAQMSGLALMLNSIMLGSSNSGTTEVPPHAQVGAPYTYPYAAAQPLAPATIATTSVNAGHNKANQPQEQEKLE</sequence>
<feature type="region of interest" description="Disordered" evidence="1">
    <location>
        <begin position="297"/>
        <end position="339"/>
    </location>
</feature>
<feature type="compositionally biased region" description="Polar residues" evidence="1">
    <location>
        <begin position="30"/>
        <end position="49"/>
    </location>
</feature>
<feature type="compositionally biased region" description="Low complexity" evidence="1">
    <location>
        <begin position="297"/>
        <end position="337"/>
    </location>
</feature>
<dbReference type="Proteomes" id="UP001201163">
    <property type="component" value="Unassembled WGS sequence"/>
</dbReference>
<name>A0AAD4LGQ9_9AGAM</name>
<feature type="compositionally biased region" description="Polar residues" evidence="1">
    <location>
        <begin position="454"/>
        <end position="466"/>
    </location>
</feature>
<protein>
    <recommendedName>
        <fullName evidence="2">GLTSCR protein conserved domain-containing protein</fullName>
    </recommendedName>
</protein>
<dbReference type="Pfam" id="PF15249">
    <property type="entry name" value="GLTSCR1"/>
    <property type="match status" value="1"/>
</dbReference>
<evidence type="ECO:0000256" key="1">
    <source>
        <dbReference type="SAM" id="MobiDB-lite"/>
    </source>
</evidence>
<evidence type="ECO:0000313" key="3">
    <source>
        <dbReference type="EMBL" id="KAH8988019.1"/>
    </source>
</evidence>
<feature type="region of interest" description="Disordered" evidence="1">
    <location>
        <begin position="1"/>
        <end position="68"/>
    </location>
</feature>
<keyword evidence="4" id="KW-1185">Reference proteome</keyword>
<dbReference type="AlphaFoldDB" id="A0AAD4LGQ9"/>
<organism evidence="3 4">
    <name type="scientific">Lactarius akahatsu</name>
    <dbReference type="NCBI Taxonomy" id="416441"/>
    <lineage>
        <taxon>Eukaryota</taxon>
        <taxon>Fungi</taxon>
        <taxon>Dikarya</taxon>
        <taxon>Basidiomycota</taxon>
        <taxon>Agaricomycotina</taxon>
        <taxon>Agaricomycetes</taxon>
        <taxon>Russulales</taxon>
        <taxon>Russulaceae</taxon>
        <taxon>Lactarius</taxon>
    </lineage>
</organism>
<feature type="region of interest" description="Disordered" evidence="1">
    <location>
        <begin position="452"/>
        <end position="472"/>
    </location>
</feature>
<feature type="domain" description="GLTSCR protein conserved" evidence="2">
    <location>
        <begin position="95"/>
        <end position="205"/>
    </location>
</feature>
<proteinExistence type="predicted"/>
<reference evidence="3" key="1">
    <citation type="submission" date="2022-01" db="EMBL/GenBank/DDBJ databases">
        <title>Comparative genomics reveals a dynamic genome evolution in the ectomycorrhizal milk-cap (Lactarius) mushrooms.</title>
        <authorList>
            <consortium name="DOE Joint Genome Institute"/>
            <person name="Lebreton A."/>
            <person name="Tang N."/>
            <person name="Kuo A."/>
            <person name="LaButti K."/>
            <person name="Drula E."/>
            <person name="Barry K."/>
            <person name="Clum A."/>
            <person name="Lipzen A."/>
            <person name="Mousain D."/>
            <person name="Ng V."/>
            <person name="Wang R."/>
            <person name="Wang X."/>
            <person name="Dai Y."/>
            <person name="Henrissat B."/>
            <person name="Grigoriev I.V."/>
            <person name="Guerin-Laguette A."/>
            <person name="Yu F."/>
            <person name="Martin F.M."/>
        </authorList>
    </citation>
    <scope>NUCLEOTIDE SEQUENCE</scope>
    <source>
        <strain evidence="3">QP</strain>
    </source>
</reference>